<name>A0ABT6F6V9_9BACT</name>
<reference evidence="1 2" key="1">
    <citation type="submission" date="2023-03" db="EMBL/GenBank/DDBJ databases">
        <title>Paludisphaera mucosa sp. nov. a novel planctomycete from northern fen.</title>
        <authorList>
            <person name="Ivanova A."/>
        </authorList>
    </citation>
    <scope>NUCLEOTIDE SEQUENCE [LARGE SCALE GENOMIC DNA]</scope>
    <source>
        <strain evidence="1 2">Pla2</strain>
    </source>
</reference>
<dbReference type="EMBL" id="JARRAG010000001">
    <property type="protein sequence ID" value="MDG3003257.1"/>
    <property type="molecule type" value="Genomic_DNA"/>
</dbReference>
<organism evidence="1 2">
    <name type="scientific">Paludisphaera mucosa</name>
    <dbReference type="NCBI Taxonomy" id="3030827"/>
    <lineage>
        <taxon>Bacteria</taxon>
        <taxon>Pseudomonadati</taxon>
        <taxon>Planctomycetota</taxon>
        <taxon>Planctomycetia</taxon>
        <taxon>Isosphaerales</taxon>
        <taxon>Isosphaeraceae</taxon>
        <taxon>Paludisphaera</taxon>
    </lineage>
</organism>
<sequence length="120" mass="12477">MTEDDLDLVMERTGHERFRWLVSDANPDAAKRAGAWATVAEMAAGFRAGPAPRPPASTPARIPLADALRATERARECPAAGPAACGCTGARSCSKLGRDVTLDDCIGCPGPDLSTIGETP</sequence>
<keyword evidence="2" id="KW-1185">Reference proteome</keyword>
<evidence type="ECO:0000313" key="2">
    <source>
        <dbReference type="Proteomes" id="UP001216907"/>
    </source>
</evidence>
<dbReference type="RefSeq" id="WP_277859611.1">
    <property type="nucleotide sequence ID" value="NZ_JARRAG010000001.1"/>
</dbReference>
<protein>
    <submittedName>
        <fullName evidence="1">Uncharacterized protein</fullName>
    </submittedName>
</protein>
<proteinExistence type="predicted"/>
<evidence type="ECO:0000313" key="1">
    <source>
        <dbReference type="EMBL" id="MDG3003257.1"/>
    </source>
</evidence>
<gene>
    <name evidence="1" type="ORF">PZE19_05725</name>
</gene>
<accession>A0ABT6F6V9</accession>
<comment type="caution">
    <text evidence="1">The sequence shown here is derived from an EMBL/GenBank/DDBJ whole genome shotgun (WGS) entry which is preliminary data.</text>
</comment>
<dbReference type="Proteomes" id="UP001216907">
    <property type="component" value="Unassembled WGS sequence"/>
</dbReference>